<dbReference type="SUPFAM" id="SSF82199">
    <property type="entry name" value="SET domain"/>
    <property type="match status" value="1"/>
</dbReference>
<keyword evidence="1" id="KW-0539">Nucleus</keyword>
<comment type="function">
    <text evidence="1">S-adenosyl-L-methionine-dependent protein-lysine N-methyltransferase that monomethylates 60S ribosomal protein L42.</text>
</comment>
<dbReference type="OrthoDB" id="341421at2759"/>
<dbReference type="PANTHER" id="PTHR13271:SF34">
    <property type="entry name" value="N-LYSINE METHYLTRANSFERASE SETD6"/>
    <property type="match status" value="1"/>
</dbReference>
<dbReference type="InterPro" id="IPR001214">
    <property type="entry name" value="SET_dom"/>
</dbReference>
<keyword evidence="4" id="KW-1185">Reference proteome</keyword>
<feature type="domain" description="SET" evidence="2">
    <location>
        <begin position="27"/>
        <end position="273"/>
    </location>
</feature>
<name>A0A1G4IVB4_9SACH</name>
<sequence>MTGTYVDLKTEKFLQWLEATPGFKISEKISLVNSSEGQFGRFLIAKELINRGEVLFEVPRDRLFNVLNCSLSQDGAIREKLVSSVGHWEGLVLALLHEIKLVGPESKWWAYLQVLPESGGMETLMYWSDEESGMLRPSSIIDRIGRHEAQEMYKRIMSLSNELGLTEFESTTWDEFVDAASVIMAYSFDVEVIQAQKPVRKKTTTGNDDFEDEDAEAGTVKTDGYSKSMVPLADMLNADTHLCNAHLIHSKKFLKMKAIADIPAGDQIYNFYGEHANAELLRRYGYVEWGGSKYDTAEIPLRAIVQATAEYTGASLDLVRRILNVLNESSKIEEFLESEPLVLNGYDCGVDGTISPECITVLQILVAILALPDVNSFDDAVLENRLLKTTQIGLQLVNGSRITVSVVHLWKRIVNLHLEAYPSHAFREVTPDHFQLKGNELRQQMAQCVLESEIRCLQNCFLSIERDMNLLRDSTILNMLQKRTIDDSNGSNPEPPTKRIKN</sequence>
<dbReference type="Pfam" id="PF00856">
    <property type="entry name" value="SET"/>
    <property type="match status" value="1"/>
</dbReference>
<keyword evidence="1" id="KW-0949">S-adenosyl-L-methionine</keyword>
<dbReference type="PANTHER" id="PTHR13271">
    <property type="entry name" value="UNCHARACTERIZED PUTATIVE METHYLTRANSFERASE"/>
    <property type="match status" value="1"/>
</dbReference>
<dbReference type="AlphaFoldDB" id="A0A1G4IVB4"/>
<proteinExistence type="inferred from homology"/>
<keyword evidence="1" id="KW-0808">Transferase</keyword>
<dbReference type="STRING" id="1230905.A0A1G4IVB4"/>
<comment type="subcellular location">
    <subcellularLocation>
        <location evidence="1">Nucleus</location>
    </subcellularLocation>
</comment>
<dbReference type="PIRSF" id="PIRSF011771">
    <property type="entry name" value="RMS1_SET"/>
    <property type="match status" value="1"/>
</dbReference>
<accession>A0A1G4IVB4</accession>
<protein>
    <recommendedName>
        <fullName evidence="1">Ribosomal lysine N-methyltransferase 4</fullName>
        <ecNumber evidence="1">2.1.1.-</ecNumber>
    </recommendedName>
</protein>
<organism evidence="3 4">
    <name type="scientific">Lachancea mirantina</name>
    <dbReference type="NCBI Taxonomy" id="1230905"/>
    <lineage>
        <taxon>Eukaryota</taxon>
        <taxon>Fungi</taxon>
        <taxon>Dikarya</taxon>
        <taxon>Ascomycota</taxon>
        <taxon>Saccharomycotina</taxon>
        <taxon>Saccharomycetes</taxon>
        <taxon>Saccharomycetales</taxon>
        <taxon>Saccharomycetaceae</taxon>
        <taxon>Lachancea</taxon>
    </lineage>
</organism>
<dbReference type="InterPro" id="IPR050600">
    <property type="entry name" value="SETD3_SETD6_MTase"/>
</dbReference>
<gene>
    <name evidence="3" type="ORF">LAMI_0B04126G</name>
</gene>
<dbReference type="GO" id="GO:0032259">
    <property type="term" value="P:methylation"/>
    <property type="evidence" value="ECO:0007669"/>
    <property type="project" value="UniProtKB-KW"/>
</dbReference>
<evidence type="ECO:0000256" key="1">
    <source>
        <dbReference type="PIRNR" id="PIRNR011771"/>
    </source>
</evidence>
<dbReference type="Proteomes" id="UP000191024">
    <property type="component" value="Chromosome B"/>
</dbReference>
<keyword evidence="1" id="KW-0489">Methyltransferase</keyword>
<dbReference type="EMBL" id="LT598464">
    <property type="protein sequence ID" value="SCU80911.1"/>
    <property type="molecule type" value="Genomic_DNA"/>
</dbReference>
<dbReference type="InterPro" id="IPR011383">
    <property type="entry name" value="N-lys_methylase_SETD6"/>
</dbReference>
<dbReference type="Gene3D" id="3.90.1410.10">
    <property type="entry name" value="set domain protein methyltransferase, domain 1"/>
    <property type="match status" value="1"/>
</dbReference>
<dbReference type="PROSITE" id="PS50280">
    <property type="entry name" value="SET"/>
    <property type="match status" value="1"/>
</dbReference>
<dbReference type="GO" id="GO:0016279">
    <property type="term" value="F:protein-lysine N-methyltransferase activity"/>
    <property type="evidence" value="ECO:0007669"/>
    <property type="project" value="UniProtKB-UniRule"/>
</dbReference>
<dbReference type="InterPro" id="IPR046341">
    <property type="entry name" value="SET_dom_sf"/>
</dbReference>
<reference evidence="3 4" key="1">
    <citation type="submission" date="2016-03" db="EMBL/GenBank/DDBJ databases">
        <authorList>
            <person name="Devillers H."/>
        </authorList>
    </citation>
    <scope>NUCLEOTIDE SEQUENCE [LARGE SCALE GENOMIC DNA]</scope>
    <source>
        <strain evidence="3">CBS 11717</strain>
    </source>
</reference>
<dbReference type="FunFam" id="3.90.1410.10:FF:000007">
    <property type="entry name" value="Ribosomal lysine N-methyltransferase 4"/>
    <property type="match status" value="1"/>
</dbReference>
<comment type="similarity">
    <text evidence="1">Belongs to the class V-like SAM-binding methyltransferase superfamily. Histone-lysine methyltransferase family. SETD6 subfamily.</text>
</comment>
<evidence type="ECO:0000259" key="2">
    <source>
        <dbReference type="PROSITE" id="PS50280"/>
    </source>
</evidence>
<evidence type="ECO:0000313" key="4">
    <source>
        <dbReference type="Proteomes" id="UP000191024"/>
    </source>
</evidence>
<evidence type="ECO:0000313" key="3">
    <source>
        <dbReference type="EMBL" id="SCU80911.1"/>
    </source>
</evidence>
<dbReference type="GO" id="GO:0005634">
    <property type="term" value="C:nucleus"/>
    <property type="evidence" value="ECO:0007669"/>
    <property type="project" value="UniProtKB-SubCell"/>
</dbReference>
<dbReference type="EC" id="2.1.1.-" evidence="1"/>